<keyword evidence="1" id="KW-0472">Membrane</keyword>
<reference evidence="5 6" key="1">
    <citation type="submission" date="2016-10" db="EMBL/GenBank/DDBJ databases">
        <title>Comparative genomics between deep and shallow subseafloor isolates.</title>
        <authorList>
            <person name="Ishii S."/>
            <person name="Miller J.R."/>
            <person name="Sutton G."/>
            <person name="Suzuki S."/>
            <person name="Methe B."/>
            <person name="Inagaki F."/>
            <person name="Imachi H."/>
        </authorList>
    </citation>
    <scope>NUCLEOTIDE SEQUENCE [LARGE SCALE GENOMIC DNA]</scope>
    <source>
        <strain evidence="3 5">A8p</strain>
        <strain evidence="2 6">MO-MB1</strain>
    </source>
</reference>
<dbReference type="Proteomes" id="UP000232631">
    <property type="component" value="Chromosome"/>
</dbReference>
<sequence>MVLMGAIEVLKEVLEAIAPVLILFFIFQVLVLKKIPENIRDLLSGVLMTIIGFFLFFYGAKISLIPMGGQIGTYLAGVDFFWVVILIFIVGVCAILAEPAVNVFVYEVEKVSSGYVRKNILIISIALGVGVALIFSALRIYFNLPLAVILIPGYIIILCMVMLTPKEFIAIAFDSGAVATGPMVVTFALPIMTSLAIGLRGGDSGILGLGTVGLVAMFPIASILMIGILLKRREKS</sequence>
<name>A0A2H4VB10_9EURY</name>
<dbReference type="RefSeq" id="WP_100905263.1">
    <property type="nucleotide sequence ID" value="NZ_CP017766.1"/>
</dbReference>
<keyword evidence="1" id="KW-0812">Transmembrane</keyword>
<feature type="transmembrane region" description="Helical" evidence="1">
    <location>
        <begin position="176"/>
        <end position="199"/>
    </location>
</feature>
<dbReference type="Proteomes" id="UP000232806">
    <property type="component" value="Chromosome"/>
</dbReference>
<accession>A0A2H4VRX0</accession>
<dbReference type="InterPro" id="IPR011435">
    <property type="entry name" value="UmpAB"/>
</dbReference>
<organism evidence="2 6">
    <name type="scientific">Methanobacterium subterraneum</name>
    <dbReference type="NCBI Taxonomy" id="59277"/>
    <lineage>
        <taxon>Archaea</taxon>
        <taxon>Methanobacteriati</taxon>
        <taxon>Methanobacteriota</taxon>
        <taxon>Methanomada group</taxon>
        <taxon>Methanobacteria</taxon>
        <taxon>Methanobacteriales</taxon>
        <taxon>Methanobacteriaceae</taxon>
        <taxon>Methanobacterium</taxon>
    </lineage>
</organism>
<dbReference type="EMBL" id="DUHE01000023">
    <property type="protein sequence ID" value="HII83389.1"/>
    <property type="molecule type" value="Genomic_DNA"/>
</dbReference>
<gene>
    <name evidence="2" type="ORF">BK007_04125</name>
    <name evidence="3" type="ORF">BK009_09315</name>
    <name evidence="4" type="ORF">HA271_00800</name>
</gene>
<protein>
    <submittedName>
        <fullName evidence="4">DUF1538 domain-containing protein</fullName>
    </submittedName>
</protein>
<feature type="transmembrane region" description="Helical" evidence="1">
    <location>
        <begin position="120"/>
        <end position="138"/>
    </location>
</feature>
<keyword evidence="1" id="KW-1133">Transmembrane helix</keyword>
<dbReference type="EMBL" id="CP017766">
    <property type="protein sequence ID" value="AUB55282.1"/>
    <property type="molecule type" value="Genomic_DNA"/>
</dbReference>
<accession>A0A2H4VB10</accession>
<evidence type="ECO:0000256" key="1">
    <source>
        <dbReference type="SAM" id="Phobius"/>
    </source>
</evidence>
<dbReference type="KEGG" id="msub:BK009_09315"/>
<reference evidence="4" key="2">
    <citation type="journal article" date="2020" name="bioRxiv">
        <title>A rank-normalized archaeal taxonomy based on genome phylogeny resolves widespread incomplete and uneven classifications.</title>
        <authorList>
            <person name="Rinke C."/>
            <person name="Chuvochina M."/>
            <person name="Mussig A.J."/>
            <person name="Chaumeil P.-A."/>
            <person name="Waite D.W."/>
            <person name="Whitman W.B."/>
            <person name="Parks D.H."/>
            <person name="Hugenholtz P."/>
        </authorList>
    </citation>
    <scope>NUCLEOTIDE SEQUENCE</scope>
    <source>
        <strain evidence="4">UBA11802</strain>
    </source>
</reference>
<dbReference type="Pfam" id="PF07556">
    <property type="entry name" value="DUF1538"/>
    <property type="match status" value="1"/>
</dbReference>
<dbReference type="EMBL" id="CP017768">
    <property type="protein sequence ID" value="AUB60853.1"/>
    <property type="molecule type" value="Genomic_DNA"/>
</dbReference>
<dbReference type="AlphaFoldDB" id="A0A2H4VB10"/>
<evidence type="ECO:0000313" key="3">
    <source>
        <dbReference type="EMBL" id="AUB60853.1"/>
    </source>
</evidence>
<dbReference type="OrthoDB" id="71437at2157"/>
<keyword evidence="5" id="KW-1185">Reference proteome</keyword>
<feature type="transmembrane region" description="Helical" evidence="1">
    <location>
        <begin position="205"/>
        <end position="230"/>
    </location>
</feature>
<evidence type="ECO:0000313" key="4">
    <source>
        <dbReference type="EMBL" id="HII83389.1"/>
    </source>
</evidence>
<evidence type="ECO:0000313" key="6">
    <source>
        <dbReference type="Proteomes" id="UP000232806"/>
    </source>
</evidence>
<proteinExistence type="predicted"/>
<feature type="transmembrane region" description="Helical" evidence="1">
    <location>
        <begin position="144"/>
        <end position="164"/>
    </location>
</feature>
<feature type="transmembrane region" description="Helical" evidence="1">
    <location>
        <begin position="80"/>
        <end position="108"/>
    </location>
</feature>
<feature type="transmembrane region" description="Helical" evidence="1">
    <location>
        <begin position="13"/>
        <end position="30"/>
    </location>
</feature>
<evidence type="ECO:0000313" key="5">
    <source>
        <dbReference type="Proteomes" id="UP000232631"/>
    </source>
</evidence>
<dbReference type="Proteomes" id="UP000586031">
    <property type="component" value="Unassembled WGS sequence"/>
</dbReference>
<dbReference type="GeneID" id="35126691"/>
<evidence type="ECO:0000313" key="2">
    <source>
        <dbReference type="EMBL" id="AUB55282.1"/>
    </source>
</evidence>
<feature type="transmembrane region" description="Helical" evidence="1">
    <location>
        <begin position="42"/>
        <end position="60"/>
    </location>
</feature>